<comment type="similarity">
    <text evidence="2">Belongs to the serine/threonine dehydratase family.</text>
</comment>
<dbReference type="VEuPathDB" id="FungiDB:SDRG_14405"/>
<sequence>MALHVVTPVIESRVLSHLAKKKVFLKLDNCQPSGSFKLRGVGLACQRAVERGATHLIASSGGNAGLAVACSAQKLGVPATVFVPESTPAYMRARLEVEGVTVKVAGKVWLEAHEAATAFMATKEAGTVAYIPPFDHPDIVDGNSSVIAELKQQMPQPDLVVVAVGGGGYFSGICQGLETYGWSATKVLTMETHGANKMQQSVASNSRVTLSSINTLARSLGASAVSETAFAYAQKLGVHASSVSDDDAVAACLRFASDHKFLVEPACGATLAPLYNGQLATILGEDFDKIDSICLMICGGWMSDVPTSLHASLAAMFK</sequence>
<dbReference type="PANTHER" id="PTHR48078">
    <property type="entry name" value="THREONINE DEHYDRATASE, MITOCHONDRIAL-RELATED"/>
    <property type="match status" value="1"/>
</dbReference>
<evidence type="ECO:0000313" key="9">
    <source>
        <dbReference type="Proteomes" id="UP000030762"/>
    </source>
</evidence>
<comment type="catalytic activity">
    <reaction evidence="6">
        <text>L-serine = pyruvate + NH4(+)</text>
        <dbReference type="Rhea" id="RHEA:19169"/>
        <dbReference type="ChEBI" id="CHEBI:15361"/>
        <dbReference type="ChEBI" id="CHEBI:28938"/>
        <dbReference type="ChEBI" id="CHEBI:33384"/>
        <dbReference type="EC" id="4.3.1.17"/>
    </reaction>
</comment>
<dbReference type="GO" id="GO:0004794">
    <property type="term" value="F:threonine deaminase activity"/>
    <property type="evidence" value="ECO:0007669"/>
    <property type="project" value="TreeGrafter"/>
</dbReference>
<dbReference type="EC" id="4.3.1.17" evidence="3"/>
<evidence type="ECO:0000256" key="5">
    <source>
        <dbReference type="ARBA" id="ARBA00023239"/>
    </source>
</evidence>
<reference evidence="8 9" key="1">
    <citation type="submission" date="2012-04" db="EMBL/GenBank/DDBJ databases">
        <title>The Genome Sequence of Saprolegnia declina VS20.</title>
        <authorList>
            <consortium name="The Broad Institute Genome Sequencing Platform"/>
            <person name="Russ C."/>
            <person name="Nusbaum C."/>
            <person name="Tyler B."/>
            <person name="van West P."/>
            <person name="Dieguez-Uribeondo J."/>
            <person name="de Bruijn I."/>
            <person name="Tripathy S."/>
            <person name="Jiang R."/>
            <person name="Young S.K."/>
            <person name="Zeng Q."/>
            <person name="Gargeya S."/>
            <person name="Fitzgerald M."/>
            <person name="Haas B."/>
            <person name="Abouelleil A."/>
            <person name="Alvarado L."/>
            <person name="Arachchi H.M."/>
            <person name="Berlin A."/>
            <person name="Chapman S.B."/>
            <person name="Goldberg J."/>
            <person name="Griggs A."/>
            <person name="Gujja S."/>
            <person name="Hansen M."/>
            <person name="Howarth C."/>
            <person name="Imamovic A."/>
            <person name="Larimer J."/>
            <person name="McCowen C."/>
            <person name="Montmayeur A."/>
            <person name="Murphy C."/>
            <person name="Neiman D."/>
            <person name="Pearson M."/>
            <person name="Priest M."/>
            <person name="Roberts A."/>
            <person name="Saif S."/>
            <person name="Shea T."/>
            <person name="Sisk P."/>
            <person name="Sykes S."/>
            <person name="Wortman J."/>
            <person name="Nusbaum C."/>
            <person name="Birren B."/>
        </authorList>
    </citation>
    <scope>NUCLEOTIDE SEQUENCE [LARGE SCALE GENOMIC DNA]</scope>
    <source>
        <strain evidence="8 9">VS20</strain>
    </source>
</reference>
<proteinExistence type="inferred from homology"/>
<dbReference type="OMA" id="DGWVNIH"/>
<evidence type="ECO:0000259" key="7">
    <source>
        <dbReference type="Pfam" id="PF00291"/>
    </source>
</evidence>
<evidence type="ECO:0000256" key="2">
    <source>
        <dbReference type="ARBA" id="ARBA00010869"/>
    </source>
</evidence>
<name>T0PZZ0_SAPDV</name>
<feature type="domain" description="Tryptophan synthase beta chain-like PALP" evidence="7">
    <location>
        <begin position="6"/>
        <end position="299"/>
    </location>
</feature>
<dbReference type="STRING" id="1156394.T0PZZ0"/>
<dbReference type="GO" id="GO:0003941">
    <property type="term" value="F:L-serine ammonia-lyase activity"/>
    <property type="evidence" value="ECO:0007669"/>
    <property type="project" value="UniProtKB-EC"/>
</dbReference>
<dbReference type="EMBL" id="JH767202">
    <property type="protein sequence ID" value="EQC27821.1"/>
    <property type="molecule type" value="Genomic_DNA"/>
</dbReference>
<evidence type="ECO:0000313" key="8">
    <source>
        <dbReference type="EMBL" id="EQC27821.1"/>
    </source>
</evidence>
<dbReference type="InterPro" id="IPR001926">
    <property type="entry name" value="TrpB-like_PALP"/>
</dbReference>
<evidence type="ECO:0000256" key="3">
    <source>
        <dbReference type="ARBA" id="ARBA00012093"/>
    </source>
</evidence>
<organism evidence="8 9">
    <name type="scientific">Saprolegnia diclina (strain VS20)</name>
    <dbReference type="NCBI Taxonomy" id="1156394"/>
    <lineage>
        <taxon>Eukaryota</taxon>
        <taxon>Sar</taxon>
        <taxon>Stramenopiles</taxon>
        <taxon>Oomycota</taxon>
        <taxon>Saprolegniomycetes</taxon>
        <taxon>Saprolegniales</taxon>
        <taxon>Saprolegniaceae</taxon>
        <taxon>Saprolegnia</taxon>
    </lineage>
</organism>
<dbReference type="GO" id="GO:0030170">
    <property type="term" value="F:pyridoxal phosphate binding"/>
    <property type="evidence" value="ECO:0007669"/>
    <property type="project" value="InterPro"/>
</dbReference>
<keyword evidence="9" id="KW-1185">Reference proteome</keyword>
<dbReference type="GO" id="GO:0006565">
    <property type="term" value="P:L-serine catabolic process"/>
    <property type="evidence" value="ECO:0007669"/>
    <property type="project" value="TreeGrafter"/>
</dbReference>
<dbReference type="RefSeq" id="XP_008618751.1">
    <property type="nucleotide sequence ID" value="XM_008620529.1"/>
</dbReference>
<keyword evidence="4" id="KW-0663">Pyridoxal phosphate</keyword>
<dbReference type="InterPro" id="IPR036052">
    <property type="entry name" value="TrpB-like_PALP_sf"/>
</dbReference>
<dbReference type="Gene3D" id="3.40.50.1100">
    <property type="match status" value="2"/>
</dbReference>
<accession>T0PZZ0</accession>
<dbReference type="Proteomes" id="UP000030762">
    <property type="component" value="Unassembled WGS sequence"/>
</dbReference>
<gene>
    <name evidence="8" type="ORF">SDRG_14405</name>
</gene>
<protein>
    <recommendedName>
        <fullName evidence="3">L-serine ammonia-lyase</fullName>
        <ecNumber evidence="3">4.3.1.17</ecNumber>
    </recommendedName>
</protein>
<dbReference type="InParanoid" id="T0PZZ0"/>
<dbReference type="PROSITE" id="PS00165">
    <property type="entry name" value="DEHYDRATASE_SER_THR"/>
    <property type="match status" value="1"/>
</dbReference>
<dbReference type="SUPFAM" id="SSF53686">
    <property type="entry name" value="Tryptophan synthase beta subunit-like PLP-dependent enzymes"/>
    <property type="match status" value="1"/>
</dbReference>
<dbReference type="InterPro" id="IPR050147">
    <property type="entry name" value="Ser/Thr_Dehydratase"/>
</dbReference>
<dbReference type="GO" id="GO:0009097">
    <property type="term" value="P:isoleucine biosynthetic process"/>
    <property type="evidence" value="ECO:0007669"/>
    <property type="project" value="TreeGrafter"/>
</dbReference>
<dbReference type="eggNOG" id="KOG1250">
    <property type="taxonomic scope" value="Eukaryota"/>
</dbReference>
<evidence type="ECO:0000256" key="6">
    <source>
        <dbReference type="ARBA" id="ARBA00049406"/>
    </source>
</evidence>
<evidence type="ECO:0000256" key="1">
    <source>
        <dbReference type="ARBA" id="ARBA00001933"/>
    </source>
</evidence>
<comment type="cofactor">
    <cofactor evidence="1">
        <name>pyridoxal 5'-phosphate</name>
        <dbReference type="ChEBI" id="CHEBI:597326"/>
    </cofactor>
</comment>
<dbReference type="Pfam" id="PF00291">
    <property type="entry name" value="PALP"/>
    <property type="match status" value="1"/>
</dbReference>
<dbReference type="OrthoDB" id="7773036at2759"/>
<dbReference type="GeneID" id="19955132"/>
<evidence type="ECO:0000256" key="4">
    <source>
        <dbReference type="ARBA" id="ARBA00022898"/>
    </source>
</evidence>
<dbReference type="InterPro" id="IPR000634">
    <property type="entry name" value="Ser/Thr_deHydtase_PyrdxlP-BS"/>
</dbReference>
<dbReference type="PANTHER" id="PTHR48078:SF2">
    <property type="entry name" value="CATABOLIC L-SERINE_THREONINE DEHYDRATASE"/>
    <property type="match status" value="1"/>
</dbReference>
<keyword evidence="5" id="KW-0456">Lyase</keyword>
<dbReference type="GO" id="GO:0006567">
    <property type="term" value="P:L-threonine catabolic process"/>
    <property type="evidence" value="ECO:0007669"/>
    <property type="project" value="TreeGrafter"/>
</dbReference>
<dbReference type="AlphaFoldDB" id="T0PZZ0"/>